<name>A0ABT3IKU8_9BACT</name>
<dbReference type="PANTHER" id="PTHR43792">
    <property type="entry name" value="GNAT FAMILY, PUTATIVE (AFU_ORTHOLOGUE AFUA_3G00765)-RELATED-RELATED"/>
    <property type="match status" value="1"/>
</dbReference>
<dbReference type="Pfam" id="PF13302">
    <property type="entry name" value="Acetyltransf_3"/>
    <property type="match status" value="1"/>
</dbReference>
<proteinExistence type="predicted"/>
<dbReference type="InterPro" id="IPR051531">
    <property type="entry name" value="N-acetyltransferase"/>
</dbReference>
<sequence length="184" mass="21324">MPPFDFTDFPVLTTPRLLLRKPLATDAAVIQIIRSDKQVNRYLDRPAEINAEQAAVFITRIIKGVAANQWLYWMITLKDSQEAIGSICYWNFSPDQTIIEIGYELLPDYHGQGIMQEAFGVVLEYGLTQLRPAAIMAYPRVDNQRSRRLLEKYHFEHILEAAEKRDHHEQTYQLLNTRYTSPVA</sequence>
<organism evidence="2 3">
    <name type="scientific">Chitinophaga nivalis</name>
    <dbReference type="NCBI Taxonomy" id="2991709"/>
    <lineage>
        <taxon>Bacteria</taxon>
        <taxon>Pseudomonadati</taxon>
        <taxon>Bacteroidota</taxon>
        <taxon>Chitinophagia</taxon>
        <taxon>Chitinophagales</taxon>
        <taxon>Chitinophagaceae</taxon>
        <taxon>Chitinophaga</taxon>
    </lineage>
</organism>
<evidence type="ECO:0000313" key="2">
    <source>
        <dbReference type="EMBL" id="MCW3484568.1"/>
    </source>
</evidence>
<dbReference type="PROSITE" id="PS51186">
    <property type="entry name" value="GNAT"/>
    <property type="match status" value="1"/>
</dbReference>
<dbReference type="InterPro" id="IPR016181">
    <property type="entry name" value="Acyl_CoA_acyltransferase"/>
</dbReference>
<dbReference type="EMBL" id="JAPDNS010000001">
    <property type="protein sequence ID" value="MCW3484568.1"/>
    <property type="molecule type" value="Genomic_DNA"/>
</dbReference>
<evidence type="ECO:0000313" key="3">
    <source>
        <dbReference type="Proteomes" id="UP001207742"/>
    </source>
</evidence>
<comment type="caution">
    <text evidence="2">The sequence shown here is derived from an EMBL/GenBank/DDBJ whole genome shotgun (WGS) entry which is preliminary data.</text>
</comment>
<feature type="domain" description="N-acetyltransferase" evidence="1">
    <location>
        <begin position="31"/>
        <end position="179"/>
    </location>
</feature>
<dbReference type="Gene3D" id="3.40.630.30">
    <property type="match status" value="1"/>
</dbReference>
<dbReference type="PANTHER" id="PTHR43792:SF16">
    <property type="entry name" value="N-ACETYLTRANSFERASE DOMAIN-CONTAINING PROTEIN"/>
    <property type="match status" value="1"/>
</dbReference>
<reference evidence="2 3" key="1">
    <citation type="submission" date="2022-10" db="EMBL/GenBank/DDBJ databases">
        <title>Chitinophaga nivalis PC15 sp. nov., isolated from Pyeongchang county, South Korea.</title>
        <authorList>
            <person name="Trinh H.N."/>
        </authorList>
    </citation>
    <scope>NUCLEOTIDE SEQUENCE [LARGE SCALE GENOMIC DNA]</scope>
    <source>
        <strain evidence="2 3">PC14</strain>
    </source>
</reference>
<keyword evidence="3" id="KW-1185">Reference proteome</keyword>
<accession>A0ABT3IKU8</accession>
<dbReference type="InterPro" id="IPR000182">
    <property type="entry name" value="GNAT_dom"/>
</dbReference>
<dbReference type="SUPFAM" id="SSF55729">
    <property type="entry name" value="Acyl-CoA N-acyltransferases (Nat)"/>
    <property type="match status" value="1"/>
</dbReference>
<evidence type="ECO:0000259" key="1">
    <source>
        <dbReference type="PROSITE" id="PS51186"/>
    </source>
</evidence>
<dbReference type="Proteomes" id="UP001207742">
    <property type="component" value="Unassembled WGS sequence"/>
</dbReference>
<protein>
    <submittedName>
        <fullName evidence="2">GNAT family N-acetyltransferase</fullName>
    </submittedName>
</protein>
<dbReference type="RefSeq" id="WP_264730290.1">
    <property type="nucleotide sequence ID" value="NZ_JAPDNR010000001.1"/>
</dbReference>
<gene>
    <name evidence="2" type="ORF">OL497_11725</name>
</gene>